<feature type="domain" description="Multidrug resistance protein MdtA-like barrel-sandwich hybrid" evidence="4">
    <location>
        <begin position="104"/>
        <end position="293"/>
    </location>
</feature>
<gene>
    <name evidence="6" type="ORF">ACE02W_11065</name>
</gene>
<evidence type="ECO:0000259" key="5">
    <source>
        <dbReference type="Pfam" id="PF25954"/>
    </source>
</evidence>
<evidence type="ECO:0000259" key="4">
    <source>
        <dbReference type="Pfam" id="PF25917"/>
    </source>
</evidence>
<dbReference type="PANTHER" id="PTHR30386:SF24">
    <property type="entry name" value="MULTIDRUG RESISTANCE EFFLUX PUMP"/>
    <property type="match status" value="1"/>
</dbReference>
<dbReference type="Gene3D" id="2.40.50.100">
    <property type="match status" value="1"/>
</dbReference>
<reference evidence="6 7" key="1">
    <citation type="submission" date="2024-09" db="EMBL/GenBank/DDBJ databases">
        <authorList>
            <person name="Zhang Y."/>
        </authorList>
    </citation>
    <scope>NUCLEOTIDE SEQUENCE [LARGE SCALE GENOMIC DNA]</scope>
    <source>
        <strain evidence="6 7">ZJ318</strain>
    </source>
</reference>
<dbReference type="PANTHER" id="PTHR30386">
    <property type="entry name" value="MEMBRANE FUSION SUBUNIT OF EMRAB-TOLC MULTIDRUG EFFLUX PUMP"/>
    <property type="match status" value="1"/>
</dbReference>
<dbReference type="Proteomes" id="UP001576708">
    <property type="component" value="Unassembled WGS sequence"/>
</dbReference>
<keyword evidence="3" id="KW-1133">Transmembrane helix</keyword>
<keyword evidence="7" id="KW-1185">Reference proteome</keyword>
<comment type="similarity">
    <text evidence="1">Belongs to the membrane fusion protein (MFP) (TC 8.A.1) family.</text>
</comment>
<feature type="domain" description="CusB-like beta-barrel" evidence="5">
    <location>
        <begin position="300"/>
        <end position="344"/>
    </location>
</feature>
<dbReference type="Pfam" id="PF25954">
    <property type="entry name" value="Beta-barrel_RND_2"/>
    <property type="match status" value="1"/>
</dbReference>
<protein>
    <submittedName>
        <fullName evidence="6">HlyD family secretion protein</fullName>
    </submittedName>
</protein>
<keyword evidence="2" id="KW-0175">Coiled coil</keyword>
<feature type="coiled-coil region" evidence="2">
    <location>
        <begin position="221"/>
        <end position="255"/>
    </location>
</feature>
<comment type="caution">
    <text evidence="6">The sequence shown here is derived from an EMBL/GenBank/DDBJ whole genome shotgun (WGS) entry which is preliminary data.</text>
</comment>
<dbReference type="SUPFAM" id="SSF111369">
    <property type="entry name" value="HlyD-like secretion proteins"/>
    <property type="match status" value="2"/>
</dbReference>
<accession>A0ABV4VJ52</accession>
<evidence type="ECO:0000313" key="7">
    <source>
        <dbReference type="Proteomes" id="UP001576708"/>
    </source>
</evidence>
<dbReference type="InterPro" id="IPR050739">
    <property type="entry name" value="MFP"/>
</dbReference>
<feature type="transmembrane region" description="Helical" evidence="3">
    <location>
        <begin position="12"/>
        <end position="29"/>
    </location>
</feature>
<keyword evidence="3" id="KW-0472">Membrane</keyword>
<dbReference type="Pfam" id="PF25917">
    <property type="entry name" value="BSH_RND"/>
    <property type="match status" value="1"/>
</dbReference>
<dbReference type="InterPro" id="IPR058625">
    <property type="entry name" value="MdtA-like_BSH"/>
</dbReference>
<evidence type="ECO:0000256" key="3">
    <source>
        <dbReference type="SAM" id="Phobius"/>
    </source>
</evidence>
<evidence type="ECO:0000313" key="6">
    <source>
        <dbReference type="EMBL" id="MFB2620347.1"/>
    </source>
</evidence>
<dbReference type="InterPro" id="IPR058792">
    <property type="entry name" value="Beta-barrel_RND_2"/>
</dbReference>
<dbReference type="Gene3D" id="2.40.30.170">
    <property type="match status" value="1"/>
</dbReference>
<proteinExistence type="inferred from homology"/>
<evidence type="ECO:0000256" key="2">
    <source>
        <dbReference type="SAM" id="Coils"/>
    </source>
</evidence>
<dbReference type="EMBL" id="JBHFGU010000003">
    <property type="protein sequence ID" value="MFB2620347.1"/>
    <property type="molecule type" value="Genomic_DNA"/>
</dbReference>
<evidence type="ECO:0000256" key="1">
    <source>
        <dbReference type="ARBA" id="ARBA00009477"/>
    </source>
</evidence>
<sequence>MRFKLNHRRLNFALPVMGGFMFIHLIPWGSTFWAVTFQLFFSLQSVLTSTVFPSFSPSMSYTMKKTMITLAALGTLALGGWKYWQEQQWVTTDNAYVKADVTLVSPEVSGRVTKLFVRDNQWVNAGDPLFQIDDQDYQANVNISQAAIAVAQSTLANNASRMQLQQVSIEQAKTAIEAASANAQFQHSERQRFQKLLSSASVSQTAFDNQNTKAINAQATLKNARLALDAAHQQLNTLAAEREQLGAQLNQAQSKLALNTIALQRTVVKAPVDGFIANRQVQEGKFVQPGMGTITLVPETVWLNANFKETQLSHLVAGQAVHVRIDMYPDIVLEGRVDSITPATGAQFSMIPPQNATGNFVKVVQRVPVKITLTLPESLKGRVYPGLSAVVSIALGQ</sequence>
<organism evidence="6 7">
    <name type="scientific">Shewanella mangrovisoli</name>
    <dbReference type="NCBI Taxonomy" id="2864211"/>
    <lineage>
        <taxon>Bacteria</taxon>
        <taxon>Pseudomonadati</taxon>
        <taxon>Pseudomonadota</taxon>
        <taxon>Gammaproteobacteria</taxon>
        <taxon>Alteromonadales</taxon>
        <taxon>Shewanellaceae</taxon>
        <taxon>Shewanella</taxon>
    </lineage>
</organism>
<keyword evidence="3" id="KW-0812">Transmembrane</keyword>
<dbReference type="RefSeq" id="WP_342201694.1">
    <property type="nucleotide sequence ID" value="NZ_JBCATE010000003.1"/>
</dbReference>
<name>A0ABV4VJ52_9GAMM</name>